<gene>
    <name evidence="1" type="ORF">GCM10023153_08210</name>
</gene>
<organism evidence="1 2">
    <name type="scientific">Ornithinibacter aureus</name>
    <dbReference type="NCBI Taxonomy" id="622664"/>
    <lineage>
        <taxon>Bacteria</taxon>
        <taxon>Bacillati</taxon>
        <taxon>Actinomycetota</taxon>
        <taxon>Actinomycetes</taxon>
        <taxon>Micrococcales</taxon>
        <taxon>Intrasporangiaceae</taxon>
        <taxon>Ornithinibacter</taxon>
    </lineage>
</organism>
<protein>
    <submittedName>
        <fullName evidence="1">Uncharacterized protein</fullName>
    </submittedName>
</protein>
<sequence>MVTLVAGPAQGTTGDVEALHRVRAPATQADEALPRSAGLAQGLATWSSGCYGVDPAAEGAFLATRRIMPDARRADQAIRGVAAADWPDAAATPAGDKPIGEIAGAADSVAVGAPAVENHLTPATRALGWDDEPWVCLGKGLEKAQATCRAVRSS</sequence>
<dbReference type="Proteomes" id="UP001500390">
    <property type="component" value="Unassembled WGS sequence"/>
</dbReference>
<name>A0ABP8JH68_9MICO</name>
<reference evidence="2" key="1">
    <citation type="journal article" date="2019" name="Int. J. Syst. Evol. Microbiol.">
        <title>The Global Catalogue of Microorganisms (GCM) 10K type strain sequencing project: providing services to taxonomists for standard genome sequencing and annotation.</title>
        <authorList>
            <consortium name="The Broad Institute Genomics Platform"/>
            <consortium name="The Broad Institute Genome Sequencing Center for Infectious Disease"/>
            <person name="Wu L."/>
            <person name="Ma J."/>
        </authorList>
    </citation>
    <scope>NUCLEOTIDE SEQUENCE [LARGE SCALE GENOMIC DNA]</scope>
    <source>
        <strain evidence="2">JCM 17738</strain>
    </source>
</reference>
<keyword evidence="2" id="KW-1185">Reference proteome</keyword>
<dbReference type="EMBL" id="BAABFX010000015">
    <property type="protein sequence ID" value="GAA4390819.1"/>
    <property type="molecule type" value="Genomic_DNA"/>
</dbReference>
<comment type="caution">
    <text evidence="1">The sequence shown here is derived from an EMBL/GenBank/DDBJ whole genome shotgun (WGS) entry which is preliminary data.</text>
</comment>
<evidence type="ECO:0000313" key="2">
    <source>
        <dbReference type="Proteomes" id="UP001500390"/>
    </source>
</evidence>
<proteinExistence type="predicted"/>
<evidence type="ECO:0000313" key="1">
    <source>
        <dbReference type="EMBL" id="GAA4390819.1"/>
    </source>
</evidence>
<accession>A0ABP8JH68</accession>